<accession>N6VN91</accession>
<feature type="signal peptide" evidence="1">
    <location>
        <begin position="1"/>
        <end position="35"/>
    </location>
</feature>
<protein>
    <recommendedName>
        <fullName evidence="4">Right handed beta helix domain-containing protein</fullName>
    </recommendedName>
</protein>
<evidence type="ECO:0000256" key="1">
    <source>
        <dbReference type="SAM" id="SignalP"/>
    </source>
</evidence>
<evidence type="ECO:0000313" key="2">
    <source>
        <dbReference type="EMBL" id="ENN92492.1"/>
    </source>
</evidence>
<proteinExistence type="predicted"/>
<evidence type="ECO:0000313" key="3">
    <source>
        <dbReference type="Proteomes" id="UP000014026"/>
    </source>
</evidence>
<name>N6VN91_9HYPH</name>
<reference evidence="2 3" key="1">
    <citation type="journal article" date="2013" name="PLoS Genet.">
        <title>A gene transfer agent and a dynamic repertoire of secretion systems hold the keys to the explosive radiation of the emerging pathogen Bartonella.</title>
        <authorList>
            <person name="Guy L."/>
            <person name="Nystedt B."/>
            <person name="Toft C."/>
            <person name="Zaremba-Niedzwiedzka K."/>
            <person name="Berglund E.C."/>
            <person name="Granberg F."/>
            <person name="Naslund K."/>
            <person name="Eriksson A.S."/>
            <person name="Andersson S.G."/>
        </authorList>
    </citation>
    <scope>NUCLEOTIDE SEQUENCE [LARGE SCALE GENOMIC DNA]</scope>
    <source>
        <strain evidence="3">m02</strain>
    </source>
</reference>
<organism evidence="2 3">
    <name type="scientific">Bartonella bovis m02</name>
    <dbReference type="NCBI Taxonomy" id="1094492"/>
    <lineage>
        <taxon>Bacteria</taxon>
        <taxon>Pseudomonadati</taxon>
        <taxon>Pseudomonadota</taxon>
        <taxon>Alphaproteobacteria</taxon>
        <taxon>Hyphomicrobiales</taxon>
        <taxon>Bartonellaceae</taxon>
        <taxon>Bartonella</taxon>
    </lineage>
</organism>
<gene>
    <name evidence="2" type="ORF">m02_10300</name>
</gene>
<dbReference type="Proteomes" id="UP000014026">
    <property type="component" value="Unassembled WGS sequence"/>
</dbReference>
<dbReference type="HOGENOM" id="CLU_048391_0_0_5"/>
<feature type="chain" id="PRO_5004126476" description="Right handed beta helix domain-containing protein" evidence="1">
    <location>
        <begin position="36"/>
        <end position="432"/>
    </location>
</feature>
<dbReference type="EMBL" id="AGWB01000015">
    <property type="protein sequence ID" value="ENN92492.1"/>
    <property type="molecule type" value="Genomic_DNA"/>
</dbReference>
<dbReference type="InterPro" id="IPR012332">
    <property type="entry name" value="Autotransporter_pectin_lyase_C"/>
</dbReference>
<sequence>MVMGCVFKHHVYLCVVSTAMLAGLSLITSHTKAYAKQQNCPMASSDGSGVVNGPIVCSGGVATTLNTTSSSGKEIKINMSGHSDKEAVKIMSGADIMIMKKLTVTGAVKGSGPVIKVLSGGKLMLKGGVEVDVTGKVIEVNGGMLMLDGVGMIEGKGSGEVMLVNNGGTLMMMGNSAITIKGDGSGKGVQMGSMETLVMMRDVTFENVSEGINIEGGREGVMVMGLGTGMGKTTMTVKNSGNVGIKVEDTGKINATVMGLKIERSGTGSGSKGVEFVGSVTGKGGTLMLNMVEISGFATGVSASGNGTLNIMGNSRITFKENGTGLEVKGEANATMMGGKIVGDGKGTGVQMGSSKTLMLTSVDISEVGVGGSASNGKLVMNGESKITVTSGGTGLSVSGKAMATLMGNSAITIKENGTGLEVKGEANATMM</sequence>
<comment type="caution">
    <text evidence="2">The sequence shown here is derived from an EMBL/GenBank/DDBJ whole genome shotgun (WGS) entry which is preliminary data.</text>
</comment>
<dbReference type="AlphaFoldDB" id="N6VN91"/>
<keyword evidence="1" id="KW-0732">Signal</keyword>
<evidence type="ECO:0008006" key="4">
    <source>
        <dbReference type="Google" id="ProtNLM"/>
    </source>
</evidence>
<feature type="non-terminal residue" evidence="2">
    <location>
        <position position="432"/>
    </location>
</feature>
<dbReference type="Gene3D" id="2.160.20.20">
    <property type="match status" value="1"/>
</dbReference>